<feature type="region of interest" description="Disordered" evidence="1">
    <location>
        <begin position="194"/>
        <end position="258"/>
    </location>
</feature>
<feature type="compositionally biased region" description="Polar residues" evidence="1">
    <location>
        <begin position="15"/>
        <end position="24"/>
    </location>
</feature>
<reference evidence="2" key="1">
    <citation type="submission" date="2021-01" db="EMBL/GenBank/DDBJ databases">
        <authorList>
            <person name="Eckstrom K.M.E."/>
        </authorList>
    </citation>
    <scope>NUCLEOTIDE SEQUENCE</scope>
    <source>
        <strain evidence="2">UVCC 0001</strain>
    </source>
</reference>
<dbReference type="EMBL" id="JASFZW010000005">
    <property type="protein sequence ID" value="KAK2077902.1"/>
    <property type="molecule type" value="Genomic_DNA"/>
</dbReference>
<evidence type="ECO:0000313" key="3">
    <source>
        <dbReference type="Proteomes" id="UP001255856"/>
    </source>
</evidence>
<feature type="region of interest" description="Disordered" evidence="1">
    <location>
        <begin position="425"/>
        <end position="471"/>
    </location>
</feature>
<accession>A0AAD9IKJ1</accession>
<evidence type="ECO:0000256" key="1">
    <source>
        <dbReference type="SAM" id="MobiDB-lite"/>
    </source>
</evidence>
<evidence type="ECO:0000313" key="2">
    <source>
        <dbReference type="EMBL" id="KAK2077902.1"/>
    </source>
</evidence>
<protein>
    <submittedName>
        <fullName evidence="2">Uncharacterized protein</fullName>
    </submittedName>
</protein>
<comment type="caution">
    <text evidence="2">The sequence shown here is derived from an EMBL/GenBank/DDBJ whole genome shotgun (WGS) entry which is preliminary data.</text>
</comment>
<feature type="region of interest" description="Disordered" evidence="1">
    <location>
        <begin position="1"/>
        <end position="24"/>
    </location>
</feature>
<dbReference type="AlphaFoldDB" id="A0AAD9IKJ1"/>
<organism evidence="2 3">
    <name type="scientific">Prototheca wickerhamii</name>
    <dbReference type="NCBI Taxonomy" id="3111"/>
    <lineage>
        <taxon>Eukaryota</taxon>
        <taxon>Viridiplantae</taxon>
        <taxon>Chlorophyta</taxon>
        <taxon>core chlorophytes</taxon>
        <taxon>Trebouxiophyceae</taxon>
        <taxon>Chlorellales</taxon>
        <taxon>Chlorellaceae</taxon>
        <taxon>Prototheca</taxon>
    </lineage>
</organism>
<feature type="compositionally biased region" description="Basic and acidic residues" evidence="1">
    <location>
        <begin position="1"/>
        <end position="10"/>
    </location>
</feature>
<dbReference type="Proteomes" id="UP001255856">
    <property type="component" value="Unassembled WGS sequence"/>
</dbReference>
<feature type="region of interest" description="Disordered" evidence="1">
    <location>
        <begin position="105"/>
        <end position="138"/>
    </location>
</feature>
<sequence>MGSPNREGDRAGNALQPNPVYSPTESLAVTARRLAAVQDAGVPAIAPGAPSTRYPVQRYGDWFTGDDTELDRKLADYNLDVPEGSPAAQAQASRRAARRQSWLAKTRGLRPGDAALEPRERGAAGREHDAAGREHDAVARSLQSVTEQLCSQLDELVPAAEKSGDEAPGQPSLRQQLVASWNGKSYYERLASMADEPEQDGASDGPRKGGSAPSPAPARNSLIQPLPRLPTGPAAEDDQASKTAKPESNLTPGRARRLSTFNDLTEGLKALRVGAVNGGRAASRRASLTGLVRALTPSRMQPADRAQATPQKTPAKTPAELHVCKSAPEEGATAGEDPASVVARLEKQLADAEAQAGAAEEASRRALLAANASNTQLSAQAAQVAERFAALQGRAGALAKEASALEAAFEQGLADLTALQAQLSAAAAAKGPELDPGSRAGGSSIPRHSASLPPRKKGAVSSARAALGGWR</sequence>
<proteinExistence type="predicted"/>
<gene>
    <name evidence="2" type="ORF">QBZ16_003770</name>
</gene>
<feature type="compositionally biased region" description="Basic and acidic residues" evidence="1">
    <location>
        <begin position="116"/>
        <end position="138"/>
    </location>
</feature>
<feature type="region of interest" description="Disordered" evidence="1">
    <location>
        <begin position="299"/>
        <end position="318"/>
    </location>
</feature>
<keyword evidence="3" id="KW-1185">Reference proteome</keyword>
<feature type="region of interest" description="Disordered" evidence="1">
    <location>
        <begin position="80"/>
        <end position="99"/>
    </location>
</feature>
<name>A0AAD9IKJ1_PROWI</name>